<feature type="domain" description="PDZ" evidence="7">
    <location>
        <begin position="187"/>
        <end position="259"/>
    </location>
</feature>
<feature type="compositionally biased region" description="Polar residues" evidence="6">
    <location>
        <begin position="835"/>
        <end position="848"/>
    </location>
</feature>
<dbReference type="InterPro" id="IPR001478">
    <property type="entry name" value="PDZ"/>
</dbReference>
<feature type="region of interest" description="Disordered" evidence="6">
    <location>
        <begin position="2302"/>
        <end position="2351"/>
    </location>
</feature>
<organism evidence="9 11">
    <name type="scientific">Biomphalaria glabrata</name>
    <name type="common">Bloodfluke planorb</name>
    <name type="synonym">Freshwater snail</name>
    <dbReference type="NCBI Taxonomy" id="6526"/>
    <lineage>
        <taxon>Eukaryota</taxon>
        <taxon>Metazoa</taxon>
        <taxon>Spiralia</taxon>
        <taxon>Lophotrochozoa</taxon>
        <taxon>Mollusca</taxon>
        <taxon>Gastropoda</taxon>
        <taxon>Heterobranchia</taxon>
        <taxon>Euthyneura</taxon>
        <taxon>Panpulmonata</taxon>
        <taxon>Hygrophila</taxon>
        <taxon>Lymnaeoidea</taxon>
        <taxon>Planorbidae</taxon>
        <taxon>Biomphalaria</taxon>
    </lineage>
</organism>
<feature type="compositionally biased region" description="Polar residues" evidence="6">
    <location>
        <begin position="1887"/>
        <end position="1900"/>
    </location>
</feature>
<keyword evidence="4" id="KW-0206">Cytoskeleton</keyword>
<accession>A0A9W3B5K9</accession>
<feature type="region of interest" description="Disordered" evidence="6">
    <location>
        <begin position="586"/>
        <end position="660"/>
    </location>
</feature>
<feature type="region of interest" description="Disordered" evidence="6">
    <location>
        <begin position="545"/>
        <end position="572"/>
    </location>
</feature>
<feature type="compositionally biased region" description="Basic and acidic residues" evidence="6">
    <location>
        <begin position="699"/>
        <end position="725"/>
    </location>
</feature>
<feature type="compositionally biased region" description="Polar residues" evidence="6">
    <location>
        <begin position="365"/>
        <end position="376"/>
    </location>
</feature>
<feature type="region of interest" description="Disordered" evidence="6">
    <location>
        <begin position="685"/>
        <end position="883"/>
    </location>
</feature>
<evidence type="ECO:0000256" key="3">
    <source>
        <dbReference type="ARBA" id="ARBA00022490"/>
    </source>
</evidence>
<feature type="compositionally biased region" description="Polar residues" evidence="6">
    <location>
        <begin position="79"/>
        <end position="89"/>
    </location>
</feature>
<dbReference type="Gene3D" id="6.10.250.3120">
    <property type="match status" value="1"/>
</dbReference>
<feature type="compositionally biased region" description="Basic and acidic residues" evidence="6">
    <location>
        <begin position="865"/>
        <end position="882"/>
    </location>
</feature>
<feature type="region of interest" description="Disordered" evidence="6">
    <location>
        <begin position="1117"/>
        <end position="1260"/>
    </location>
</feature>
<reference evidence="10 11" key="1">
    <citation type="submission" date="2025-04" db="UniProtKB">
        <authorList>
            <consortium name="RefSeq"/>
        </authorList>
    </citation>
    <scope>IDENTIFICATION</scope>
</reference>
<feature type="compositionally biased region" description="Basic and acidic residues" evidence="6">
    <location>
        <begin position="378"/>
        <end position="388"/>
    </location>
</feature>
<dbReference type="InterPro" id="IPR014799">
    <property type="entry name" value="ASD2_dom"/>
</dbReference>
<keyword evidence="5" id="KW-0175">Coiled coil</keyword>
<dbReference type="PANTHER" id="PTHR15012:SF32">
    <property type="entry name" value="PROTEIN SHROOM"/>
    <property type="match status" value="1"/>
</dbReference>
<feature type="compositionally biased region" description="Polar residues" evidence="6">
    <location>
        <begin position="2076"/>
        <end position="2097"/>
    </location>
</feature>
<feature type="compositionally biased region" description="Polar residues" evidence="6">
    <location>
        <begin position="1295"/>
        <end position="1305"/>
    </location>
</feature>
<dbReference type="InterPro" id="IPR036034">
    <property type="entry name" value="PDZ_sf"/>
</dbReference>
<evidence type="ECO:0000313" key="11">
    <source>
        <dbReference type="RefSeq" id="XP_055894706.1"/>
    </source>
</evidence>
<feature type="region of interest" description="Disordered" evidence="6">
    <location>
        <begin position="1295"/>
        <end position="1324"/>
    </location>
</feature>
<name>A0A9W3B5K9_BIOGL</name>
<feature type="compositionally biased region" description="Polar residues" evidence="6">
    <location>
        <begin position="1213"/>
        <end position="1244"/>
    </location>
</feature>
<dbReference type="GeneID" id="106069798"/>
<feature type="compositionally biased region" description="Polar residues" evidence="6">
    <location>
        <begin position="749"/>
        <end position="778"/>
    </location>
</feature>
<feature type="compositionally biased region" description="Polar residues" evidence="6">
    <location>
        <begin position="1831"/>
        <end position="1854"/>
    </location>
</feature>
<feature type="compositionally biased region" description="Low complexity" evidence="6">
    <location>
        <begin position="1164"/>
        <end position="1184"/>
    </location>
</feature>
<protein>
    <submittedName>
        <fullName evidence="10 11">Uncharacterized protein LOC106069798 isoform X1</fullName>
    </submittedName>
</protein>
<feature type="compositionally biased region" description="Polar residues" evidence="6">
    <location>
        <begin position="2213"/>
        <end position="2226"/>
    </location>
</feature>
<keyword evidence="9" id="KW-1185">Reference proteome</keyword>
<feature type="region of interest" description="Disordered" evidence="6">
    <location>
        <begin position="1346"/>
        <end position="1383"/>
    </location>
</feature>
<evidence type="ECO:0000259" key="8">
    <source>
        <dbReference type="PROSITE" id="PS51307"/>
    </source>
</evidence>
<feature type="compositionally biased region" description="Low complexity" evidence="6">
    <location>
        <begin position="1540"/>
        <end position="1549"/>
    </location>
</feature>
<dbReference type="GO" id="GO:0043296">
    <property type="term" value="C:apical junction complex"/>
    <property type="evidence" value="ECO:0007669"/>
    <property type="project" value="TreeGrafter"/>
</dbReference>
<feature type="compositionally biased region" description="Polar residues" evidence="6">
    <location>
        <begin position="2016"/>
        <end position="2031"/>
    </location>
</feature>
<feature type="compositionally biased region" description="Polar residues" evidence="6">
    <location>
        <begin position="115"/>
        <end position="136"/>
    </location>
</feature>
<evidence type="ECO:0000313" key="10">
    <source>
        <dbReference type="RefSeq" id="XP_055894705.1"/>
    </source>
</evidence>
<feature type="compositionally biased region" description="Pro residues" evidence="6">
    <location>
        <begin position="1646"/>
        <end position="1662"/>
    </location>
</feature>
<feature type="region of interest" description="Disordered" evidence="6">
    <location>
        <begin position="42"/>
        <end position="148"/>
    </location>
</feature>
<dbReference type="SUPFAM" id="SSF50156">
    <property type="entry name" value="PDZ domain-like"/>
    <property type="match status" value="1"/>
</dbReference>
<gene>
    <name evidence="10 11 12" type="primary">LOC106069798</name>
</gene>
<proteinExistence type="inferred from homology"/>
<comment type="similarity">
    <text evidence="2">Belongs to the shroom family.</text>
</comment>
<keyword evidence="3" id="KW-0963">Cytoplasm</keyword>
<feature type="compositionally biased region" description="Low complexity" evidence="6">
    <location>
        <begin position="396"/>
        <end position="408"/>
    </location>
</feature>
<dbReference type="GO" id="GO:0030864">
    <property type="term" value="C:cortical actin cytoskeleton"/>
    <property type="evidence" value="ECO:0007669"/>
    <property type="project" value="TreeGrafter"/>
</dbReference>
<dbReference type="OMA" id="PIRQQIG"/>
<evidence type="ECO:0000256" key="1">
    <source>
        <dbReference type="ARBA" id="ARBA00004245"/>
    </source>
</evidence>
<dbReference type="RefSeq" id="XP_055894707.1">
    <property type="nucleotide sequence ID" value="XM_056038732.1"/>
</dbReference>
<feature type="compositionally biased region" description="Polar residues" evidence="6">
    <location>
        <begin position="727"/>
        <end position="739"/>
    </location>
</feature>
<feature type="compositionally biased region" description="Polar residues" evidence="6">
    <location>
        <begin position="547"/>
        <end position="561"/>
    </location>
</feature>
<dbReference type="SMART" id="SM00228">
    <property type="entry name" value="PDZ"/>
    <property type="match status" value="1"/>
</dbReference>
<dbReference type="GO" id="GO:0007015">
    <property type="term" value="P:actin filament organization"/>
    <property type="evidence" value="ECO:0007669"/>
    <property type="project" value="TreeGrafter"/>
</dbReference>
<feature type="compositionally biased region" description="Low complexity" evidence="6">
    <location>
        <begin position="1197"/>
        <end position="1212"/>
    </location>
</feature>
<dbReference type="RefSeq" id="XP_055894705.1">
    <property type="nucleotide sequence ID" value="XM_056038730.1"/>
</dbReference>
<dbReference type="GO" id="GO:0051015">
    <property type="term" value="F:actin filament binding"/>
    <property type="evidence" value="ECO:0007669"/>
    <property type="project" value="InterPro"/>
</dbReference>
<dbReference type="RefSeq" id="XP_055894706.1">
    <property type="nucleotide sequence ID" value="XM_056038731.1"/>
</dbReference>
<feature type="compositionally biased region" description="Polar residues" evidence="6">
    <location>
        <begin position="1736"/>
        <end position="1745"/>
    </location>
</feature>
<evidence type="ECO:0000256" key="5">
    <source>
        <dbReference type="SAM" id="Coils"/>
    </source>
</evidence>
<dbReference type="GO" id="GO:0016324">
    <property type="term" value="C:apical plasma membrane"/>
    <property type="evidence" value="ECO:0007669"/>
    <property type="project" value="TreeGrafter"/>
</dbReference>
<dbReference type="PROSITE" id="PS50106">
    <property type="entry name" value="PDZ"/>
    <property type="match status" value="1"/>
</dbReference>
<feature type="compositionally biased region" description="Basic and acidic residues" evidence="6">
    <location>
        <begin position="1721"/>
        <end position="1733"/>
    </location>
</feature>
<feature type="compositionally biased region" description="Low complexity" evidence="6">
    <location>
        <begin position="1776"/>
        <end position="1814"/>
    </location>
</feature>
<evidence type="ECO:0000256" key="6">
    <source>
        <dbReference type="SAM" id="MobiDB-lite"/>
    </source>
</evidence>
<feature type="region of interest" description="Disordered" evidence="6">
    <location>
        <begin position="2191"/>
        <end position="2267"/>
    </location>
</feature>
<feature type="compositionally biased region" description="Basic and acidic residues" evidence="6">
    <location>
        <begin position="1876"/>
        <end position="1886"/>
    </location>
</feature>
<feature type="compositionally biased region" description="Polar residues" evidence="6">
    <location>
        <begin position="1142"/>
        <end position="1157"/>
    </location>
</feature>
<feature type="compositionally biased region" description="Polar residues" evidence="6">
    <location>
        <begin position="2151"/>
        <end position="2179"/>
    </location>
</feature>
<dbReference type="PANTHER" id="PTHR15012">
    <property type="entry name" value="APICAL PROTEIN/SHROOM-RELATED"/>
    <property type="match status" value="1"/>
</dbReference>
<evidence type="ECO:0000256" key="4">
    <source>
        <dbReference type="ARBA" id="ARBA00023212"/>
    </source>
</evidence>
<feature type="region of interest" description="Disordered" evidence="6">
    <location>
        <begin position="1529"/>
        <end position="1590"/>
    </location>
</feature>
<feature type="compositionally biased region" description="Polar residues" evidence="6">
    <location>
        <begin position="786"/>
        <end position="797"/>
    </location>
</feature>
<feature type="region of interest" description="Disordered" evidence="6">
    <location>
        <begin position="1620"/>
        <end position="1936"/>
    </location>
</feature>
<feature type="region of interest" description="Disordered" evidence="6">
    <location>
        <begin position="278"/>
        <end position="408"/>
    </location>
</feature>
<feature type="compositionally biased region" description="Basic and acidic residues" evidence="6">
    <location>
        <begin position="103"/>
        <end position="114"/>
    </location>
</feature>
<dbReference type="InterPro" id="IPR027685">
    <property type="entry name" value="Shroom_fam"/>
</dbReference>
<feature type="compositionally biased region" description="Polar residues" evidence="6">
    <location>
        <begin position="295"/>
        <end position="305"/>
    </location>
</feature>
<feature type="compositionally biased region" description="Polar residues" evidence="6">
    <location>
        <begin position="2113"/>
        <end position="2130"/>
    </location>
</feature>
<feature type="compositionally biased region" description="Low complexity" evidence="6">
    <location>
        <begin position="1355"/>
        <end position="1370"/>
    </location>
</feature>
<evidence type="ECO:0000256" key="2">
    <source>
        <dbReference type="ARBA" id="ARBA00006469"/>
    </source>
</evidence>
<feature type="compositionally biased region" description="Polar residues" evidence="6">
    <location>
        <begin position="330"/>
        <end position="340"/>
    </location>
</feature>
<feature type="coiled-coil region" evidence="5">
    <location>
        <begin position="2388"/>
        <end position="2425"/>
    </location>
</feature>
<dbReference type="Gene3D" id="2.30.42.10">
    <property type="match status" value="1"/>
</dbReference>
<feature type="compositionally biased region" description="Low complexity" evidence="6">
    <location>
        <begin position="2313"/>
        <end position="2324"/>
    </location>
</feature>
<evidence type="ECO:0000313" key="9">
    <source>
        <dbReference type="Proteomes" id="UP001165740"/>
    </source>
</evidence>
<feature type="region of interest" description="Disordered" evidence="6">
    <location>
        <begin position="2058"/>
        <end position="2179"/>
    </location>
</feature>
<feature type="region of interest" description="Disordered" evidence="6">
    <location>
        <begin position="2001"/>
        <end position="2045"/>
    </location>
</feature>
<dbReference type="Pfam" id="PF08687">
    <property type="entry name" value="ASD2"/>
    <property type="match status" value="1"/>
</dbReference>
<feature type="compositionally biased region" description="Basic and acidic residues" evidence="6">
    <location>
        <begin position="1665"/>
        <end position="1678"/>
    </location>
</feature>
<feature type="compositionally biased region" description="Basic and acidic residues" evidence="6">
    <location>
        <begin position="1553"/>
        <end position="1568"/>
    </location>
</feature>
<dbReference type="GO" id="GO:0005912">
    <property type="term" value="C:adherens junction"/>
    <property type="evidence" value="ECO:0007669"/>
    <property type="project" value="TreeGrafter"/>
</dbReference>
<evidence type="ECO:0000313" key="12">
    <source>
        <dbReference type="RefSeq" id="XP_055894707.1"/>
    </source>
</evidence>
<dbReference type="PROSITE" id="PS51307">
    <property type="entry name" value="ASD2"/>
    <property type="match status" value="1"/>
</dbReference>
<feature type="compositionally biased region" description="Low complexity" evidence="6">
    <location>
        <begin position="2247"/>
        <end position="2256"/>
    </location>
</feature>
<feature type="compositionally biased region" description="Basic and acidic residues" evidence="6">
    <location>
        <begin position="349"/>
        <end position="359"/>
    </location>
</feature>
<dbReference type="OrthoDB" id="10063560at2759"/>
<comment type="subcellular location">
    <subcellularLocation>
        <location evidence="1">Cytoplasm</location>
        <location evidence="1">Cytoskeleton</location>
    </subcellularLocation>
</comment>
<feature type="compositionally biased region" description="Basic and acidic residues" evidence="6">
    <location>
        <begin position="1906"/>
        <end position="1924"/>
    </location>
</feature>
<sequence length="2572" mass="283722">MDVRRVPGPPETTNEVTSTREKCLKALSAKDESKCFDYQLTSGQYGTKDSGYPSGVDIAGHAQSKETKDAGFQSPMELGQTSLQQTVLGQASGEGQKMTSTKRSIDHDKLHEESQSQAGVQSPASVVSGQSPSVKNQEGKKPAKTRSVLASSSTSALATLQKQQANTTVVIDKVLSRGRRPFDVVLKGGAPWGFALNGGKGIPLYISKIVAGGKAGDSALVEGDYVLRVNDIPCSDVGQALDIVDTAFSTLTITVLRGHWDSPGGPVKPLTYAQRAQELKRKELHRQRHSDDSIVYTQSKVSQASAMRPTKRRGESFNVGRLSSAGPDKNISSRGHSASSDPPWGNPSDPRRAYSHDNSGRYPDSQYSSGQSQWSKKYSAEINRRKSDGQNLSAGLSYSQQQHQQRQLLLSMKSSPNLAKSDGSEGAHESVISPKGTSYLSAKSSPNIFDEVGLHDADSRAHSLGMLRSSSDFSMKHGGSVGSSNRMYSQDYYNLDNTSRQHTRRSLPSHTLLHKYQPDYENVTLLGSELGSEKISEIIDIDEVTGRDSNPQTPDVKTSNPFGGASLPTRDPSSLKYIKVNQNHEKYPSWPVTKPSGASEETQPINTRAQSMTDNTNTSKEFPQKQRLAYTPGLRPLVEKNSPVAERKVEGRNTSDPGIKSEFVYDKVGRVVRRNNDAVENRFEDFYKNSQPGYPPPKMDPDGHNIGDKEYSAPSPPEREGKGLDSQDVSSRLTGSNDQSRYHWGHYNRPSSTQQPSSNTYLEGHISGSNVRPSNLNLNFDKKNVDTGTSPLDQGSPLNYRDVRSNSQGDTNYSLQLQQQQSRPRSWHDPFKGSPLQSWQEKNSPQENRQQSPSTPSSQASTRARQRDSYERPSPSGEKDVSKAYIVKSTPYYNTSTQTESVPYAIKLSNPAATSAKLRNAEIQVGEYGTQTSPKTPEDQKKMFEEKSIQARMSRDFQNTEVDKKLGAYYEGTKNNETMFNFLPSFNKSTFTDIQNIHAKYATDESPDMNANSEHHANSAPAFDHSVSLLRKLSEEFYGNKLDMTGDKRITSLQEQSPKFEISASSSSVLQQPGLREAESYSSVVIHHDETGSLFGREEYGSVSSIADSSRTENSYPFLDVSQKNDGGYTKGRRSLDPVFLNQKNRPQNMDLRSSGSGFHREMSSPAMSSYPSSTSNASTSKSYYAFPHSASGSDLSGISNRKSSSSDSRSSLGGTPFSSLTESSVSMNSNEQTLTTSLQSKAAPQSAPEDSKKKRNDSDSVFISADDDLSDYQFNRKPSLRKAYGIYDETERLISQSTSSSAKSVNKGKDPPRPSQDAGSASNVYVPMSRGMKFSESQTLGLIQEEGDNPNLHSDNSGVSSSLSSWSQSAGRQQEPPKYSWQSESWLKSQADLAKGTNLKRTISEQIPVVKHTAPAFSSYDTDSGQFRMTDKPNTVFPGPSPTSLDYKSSELNVGHLRTHSEDLSQLNEPNLRKLQQQALLSFIQRKTHAGGTHSRDFSTDSSMYESIEGNSSESVADIISKANENLAKSAQRVDSIRRSNSTSSRSSDYMEMTKYDRMRRETEWSKLRSSGSLRYGPDDERRSRSSFASENHYEDISIFSPSTRDSLAESVDISVDTRNSDASMDSGLVASPTYQNYQNKRRPPPPLPRSPSPDAPPALPPRMYKESELSSMDAKDQPQGQGDKARANTVPLGKQLEDPQVDSTKRDFRSLMSQWENSSPREDKYAAELRRQAQRLTGQQQLSAMPMTVLHTKPKINVATTYKREPTQPQEATSPSSSSLSSSSASSLPSSQTNIPAPSASPTSSSAHFQSSTNISSVKLQPRSDGASPATSASSVISAGNLTNMAPTSSLGKNLPPQTISSSPPPPQLPERTFFSEDSRHRSSSEVLQDNQLTNHSAVNHKPMLRERSASDHDVLSERRQQPQETYIGATPDGTPMAVTKYRQEQGSVVFSTSSQFKSGDNTYTEGHHVGFAEESYIGHKNKSSRAIGTYKRSKSAAVLQGNSNSVDEDDQKLGQQSWNSESVLTQDNPKQEEPGSALVESGQGAHLHNDRVEPIHEQNPLPAPVRPARPSTYGRNSSQTKPIPQVSQESSSGLPGNIHSGDYRHENPRTGAQQTSVEPVTSDQSHGTNKDTRWASPDNSRPAPGNIPLSQYSPQRRAPTNDSNHWSGQNNQATLPNSSQNIYFTKASEQEPAVPPRDYQRRESAPLRSAASTSGSDLLSVSADTPRRRSDSSVNTSRSDHSSSDLSTSGHSRQPSQEELECDQKAQQLAQNLADKDQKLSEVLRLDSTKKRMQYMDGLFSESMDGGPMDRTSFSSDTRSSLKNRNTLPNRSSSSSEAQEISKRGSLPKEYWMSPSKALLEMELRNNEEVTKDITKNINDNNSLVKQKEELLEKLHKKLHVLKDEKEMLQQEIAENDQLGKQVHQVIETKCQTQSEREKFKTYIDDLEKIVRLLLNLSGQLARAENAVQALAPDVDAKLRKLTVDKRERLHSKHEEAKLLKDDIDKRNEQLSLILRERLDEVEFADYNHYIKMKSKLTIDLQEMEDKITLGGEQIAELKKSIPDPGSGM</sequence>
<dbReference type="Proteomes" id="UP001165740">
    <property type="component" value="Chromosome 8"/>
</dbReference>
<feature type="compositionally biased region" description="Low complexity" evidence="6">
    <location>
        <begin position="849"/>
        <end position="863"/>
    </location>
</feature>
<feature type="domain" description="ASD2" evidence="8">
    <location>
        <begin position="2270"/>
        <end position="2566"/>
    </location>
</feature>
<evidence type="ECO:0000259" key="7">
    <source>
        <dbReference type="PROSITE" id="PS50106"/>
    </source>
</evidence>
<feature type="compositionally biased region" description="Basic and acidic residues" evidence="6">
    <location>
        <begin position="1250"/>
        <end position="1259"/>
    </location>
</feature>
<feature type="compositionally biased region" description="Polar residues" evidence="6">
    <location>
        <begin position="599"/>
        <end position="621"/>
    </location>
</feature>